<dbReference type="Gene3D" id="3.40.630.30">
    <property type="match status" value="1"/>
</dbReference>
<dbReference type="Proteomes" id="UP000515789">
    <property type="component" value="Chromosome"/>
</dbReference>
<dbReference type="GO" id="GO:0016740">
    <property type="term" value="F:transferase activity"/>
    <property type="evidence" value="ECO:0007669"/>
    <property type="project" value="UniProtKB-KW"/>
</dbReference>
<proteinExistence type="predicted"/>
<name>A0A7G5MU51_9FIRM</name>
<evidence type="ECO:0000313" key="2">
    <source>
        <dbReference type="Proteomes" id="UP000515789"/>
    </source>
</evidence>
<dbReference type="AlphaFoldDB" id="A0A7G5MU51"/>
<protein>
    <submittedName>
        <fullName evidence="1">N-acetyltransferase</fullName>
    </submittedName>
</protein>
<dbReference type="GeneID" id="75050637"/>
<keyword evidence="1" id="KW-0808">Transferase</keyword>
<evidence type="ECO:0000313" key="1">
    <source>
        <dbReference type="EMBL" id="QMW78144.1"/>
    </source>
</evidence>
<accession>A0A7G5MU51</accession>
<dbReference type="EMBL" id="CP039126">
    <property type="protein sequence ID" value="QMW78144.1"/>
    <property type="molecule type" value="Genomic_DNA"/>
</dbReference>
<organism evidence="1 2">
    <name type="scientific">Blautia producta</name>
    <dbReference type="NCBI Taxonomy" id="33035"/>
    <lineage>
        <taxon>Bacteria</taxon>
        <taxon>Bacillati</taxon>
        <taxon>Bacillota</taxon>
        <taxon>Clostridia</taxon>
        <taxon>Lachnospirales</taxon>
        <taxon>Lachnospiraceae</taxon>
        <taxon>Blautia</taxon>
    </lineage>
</organism>
<sequence>MEKALNVVKYDASLQKLASSFHSGNNYLDKFLRESVSLDDGFGKTYVFLSEDNQNIIGYYNLGLGYIEQYDNQITKKIGGAIHINCFALDEQFHGLLQMYTDDGIKINLSDVLLNDCLEKIEYIRREYVGFSFVTLSSTKEGYGLYCRNGFEDLEEDMGFSAEDSDIECTPMYLPLDI</sequence>
<dbReference type="RefSeq" id="WP_018597595.1">
    <property type="nucleotide sequence ID" value="NZ_AP031416.1"/>
</dbReference>
<reference evidence="1 2" key="1">
    <citation type="submission" date="2019-04" db="EMBL/GenBank/DDBJ databases">
        <authorList>
            <person name="Schori C."/>
            <person name="Ahrens C."/>
        </authorList>
    </citation>
    <scope>NUCLEOTIDE SEQUENCE [LARGE SCALE GENOMIC DNA]</scope>
    <source>
        <strain evidence="1 2">DSM 2950</strain>
    </source>
</reference>
<gene>
    <name evidence="1" type="ORF">E5259_11360</name>
</gene>